<dbReference type="EMBL" id="JABELX010000011">
    <property type="protein sequence ID" value="NNH73667.1"/>
    <property type="molecule type" value="Genomic_DNA"/>
</dbReference>
<feature type="compositionally biased region" description="Low complexity" evidence="1">
    <location>
        <begin position="28"/>
        <end position="39"/>
    </location>
</feature>
<evidence type="ECO:0008006" key="4">
    <source>
        <dbReference type="Google" id="ProtNLM"/>
    </source>
</evidence>
<evidence type="ECO:0000256" key="1">
    <source>
        <dbReference type="SAM" id="MobiDB-lite"/>
    </source>
</evidence>
<protein>
    <recommendedName>
        <fullName evidence="4">ATP/GTP-binding protein</fullName>
    </recommendedName>
</protein>
<dbReference type="AlphaFoldDB" id="A0A849CCA7"/>
<dbReference type="PANTHER" id="PTHR30121">
    <property type="entry name" value="UNCHARACTERIZED PROTEIN YJGR-RELATED"/>
    <property type="match status" value="1"/>
</dbReference>
<name>A0A849CCA7_9NOCA</name>
<comment type="caution">
    <text evidence="2">The sequence shown here is derived from an EMBL/GenBank/DDBJ whole genome shotgun (WGS) entry which is preliminary data.</text>
</comment>
<dbReference type="PANTHER" id="PTHR30121:SF6">
    <property type="entry name" value="SLR6007 PROTEIN"/>
    <property type="match status" value="1"/>
</dbReference>
<sequence>MERRTAEAGVLGSGWARLRLRTDDNRQANRANRRATTATGPQLTVSGASGAGGGRWRSIARPAEWRGTTAQIAGLWPWCVGAGAPLLGTPLGSHLTTGAPVCFDPFNWFSRGSFLTAPSLFVLGLNGFGKSSLVRRIVLGGIAQGVTPLILADVKPDYRSTVLACGGQVVDVGYGHGQLNPLDPALLGRAMQQLRAAGLHQAAENVAAELRARQTNLIAGLVELIRGERIADYEDTLISTALRLLNTPEAEGGRGFTVDSPAILDDLLEVITGGGEELMLDAAAATPQRYAEAIVPLRRSLRALTQGPFGQVFNGHTTVALDLEAPAVCVDVSHIPTGDTKLKAAVMLSCWAIGFGSIEALNMLAENGIGKQRVFQVVMDELWQVLGLGEFMVARVDELTRLQRSLAVALILISHSVRDLHNIGGTAGARALGFLERSRAKILGALPAEELELLDGIVKLTGAEADMVTSWSAPQALTGEPLRPGMPRPMAAGVGKFLLKVSEDRSPGIPFQLLLSEVEQNFGIHSTSELFSQFHRDAAGGMAA</sequence>
<accession>A0A849CCA7</accession>
<feature type="region of interest" description="Disordered" evidence="1">
    <location>
        <begin position="22"/>
        <end position="55"/>
    </location>
</feature>
<dbReference type="Gene3D" id="3.40.50.300">
    <property type="entry name" value="P-loop containing nucleotide triphosphate hydrolases"/>
    <property type="match status" value="2"/>
</dbReference>
<gene>
    <name evidence="2" type="ORF">HLB23_28090</name>
</gene>
<proteinExistence type="predicted"/>
<reference evidence="2 3" key="1">
    <citation type="submission" date="2020-05" db="EMBL/GenBank/DDBJ databases">
        <title>MicrobeNet Type strains.</title>
        <authorList>
            <person name="Nicholson A.C."/>
        </authorList>
    </citation>
    <scope>NUCLEOTIDE SEQUENCE [LARGE SCALE GENOMIC DNA]</scope>
    <source>
        <strain evidence="2 3">JCM 3224</strain>
    </source>
</reference>
<dbReference type="Proteomes" id="UP000586827">
    <property type="component" value="Unassembled WGS sequence"/>
</dbReference>
<keyword evidence="3" id="KW-1185">Reference proteome</keyword>
<dbReference type="SUPFAM" id="SSF52540">
    <property type="entry name" value="P-loop containing nucleoside triphosphate hydrolases"/>
    <property type="match status" value="1"/>
</dbReference>
<dbReference type="InterPro" id="IPR027417">
    <property type="entry name" value="P-loop_NTPase"/>
</dbReference>
<evidence type="ECO:0000313" key="3">
    <source>
        <dbReference type="Proteomes" id="UP000586827"/>
    </source>
</evidence>
<dbReference type="InterPro" id="IPR051162">
    <property type="entry name" value="T4SS_component"/>
</dbReference>
<organism evidence="2 3">
    <name type="scientific">Nocardia uniformis</name>
    <dbReference type="NCBI Taxonomy" id="53432"/>
    <lineage>
        <taxon>Bacteria</taxon>
        <taxon>Bacillati</taxon>
        <taxon>Actinomycetota</taxon>
        <taxon>Actinomycetes</taxon>
        <taxon>Mycobacteriales</taxon>
        <taxon>Nocardiaceae</taxon>
        <taxon>Nocardia</taxon>
    </lineage>
</organism>
<evidence type="ECO:0000313" key="2">
    <source>
        <dbReference type="EMBL" id="NNH73667.1"/>
    </source>
</evidence>